<dbReference type="CDD" id="cd03784">
    <property type="entry name" value="GT1_Gtf-like"/>
    <property type="match status" value="1"/>
</dbReference>
<sequence>MKKLTIFILLLILFFPLRENYRILGLFPFPSRSHVVMFQALMKGLAEKGHEVDVLSHFPQEKPPPRYNDISVRGTVPINNFSIKFIQEHLGNAYQSTEHLLTHLTESICTEVLNSSYVRELKNTKKKYDLIIIEIYATDCFFAFAYKFKIPVIGITSSVTVSWGNRIGNPDNPSYIPNYIMPFSGRMNFIERMRNTLAFLTTKRLETATHTISDIIAREQFGPDLPRISVLAYNVSLMLINSHFSINYARPAVSNFIEVGSLHIKPRNLLPKHLEEVLNIGSQYEGVICLSMGSIVRSETFSRDKLQAFFHVFKGMSYQIIWKANKEQMPKDLDIPPNIHFEQWLPQKDVLCHPNVKLFIAHGGLLGLQEAVYCGVPLLGIPQFSDQELNLKMSETLNLGMIIKYEDLTEKRITEALMLLLFDNKYKENVKRLSKILKDQPNPPMDTAIYWIEYVIRHKGSFQLRALGVDLPWYQHHSLDVIITLLVLFTTIIGSTCCTYSAMGKIMSVCRAKRKARQDIIRGC</sequence>
<comment type="catalytic activity">
    <reaction evidence="5">
        <text>glucuronate acceptor + UDP-alpha-D-glucuronate = acceptor beta-D-glucuronoside + UDP + H(+)</text>
        <dbReference type="Rhea" id="RHEA:21032"/>
        <dbReference type="ChEBI" id="CHEBI:15378"/>
        <dbReference type="ChEBI" id="CHEBI:58052"/>
        <dbReference type="ChEBI" id="CHEBI:58223"/>
        <dbReference type="ChEBI" id="CHEBI:132367"/>
        <dbReference type="ChEBI" id="CHEBI:132368"/>
        <dbReference type="EC" id="2.4.1.17"/>
    </reaction>
</comment>
<dbReference type="PROSITE" id="PS00375">
    <property type="entry name" value="UDPGT"/>
    <property type="match status" value="1"/>
</dbReference>
<keyword evidence="3 4" id="KW-0808">Transferase</keyword>
<dbReference type="GO" id="GO:0015020">
    <property type="term" value="F:glucuronosyltransferase activity"/>
    <property type="evidence" value="ECO:0007669"/>
    <property type="project" value="UniProtKB-EC"/>
</dbReference>
<evidence type="ECO:0000256" key="2">
    <source>
        <dbReference type="ARBA" id="ARBA00022676"/>
    </source>
</evidence>
<keyword evidence="5" id="KW-0812">Transmembrane</keyword>
<dbReference type="InterPro" id="IPR035595">
    <property type="entry name" value="UDP_glycos_trans_CS"/>
</dbReference>
<dbReference type="InterPro" id="IPR050271">
    <property type="entry name" value="UDP-glycosyltransferase"/>
</dbReference>
<dbReference type="GO" id="GO:0016020">
    <property type="term" value="C:membrane"/>
    <property type="evidence" value="ECO:0007669"/>
    <property type="project" value="UniProtKB-SubCell"/>
</dbReference>
<dbReference type="SUPFAM" id="SSF53756">
    <property type="entry name" value="UDP-Glycosyltransferase/glycogen phosphorylase"/>
    <property type="match status" value="1"/>
</dbReference>
<feature type="chain" id="PRO_5035488348" description="UDP-glucuronosyltransferase" evidence="5">
    <location>
        <begin position="21"/>
        <end position="524"/>
    </location>
</feature>
<evidence type="ECO:0000313" key="6">
    <source>
        <dbReference type="EMBL" id="KAF2882090.1"/>
    </source>
</evidence>
<reference evidence="6" key="1">
    <citation type="submission" date="2019-08" db="EMBL/GenBank/DDBJ databases">
        <title>The genome of the North American firefly Photinus pyralis.</title>
        <authorList>
            <consortium name="Photinus pyralis genome working group"/>
            <person name="Fallon T.R."/>
            <person name="Sander Lower S.E."/>
            <person name="Weng J.-K."/>
        </authorList>
    </citation>
    <scope>NUCLEOTIDE SEQUENCE</scope>
    <source>
        <strain evidence="6">TRF0915ILg1</strain>
        <tissue evidence="6">Whole body</tissue>
    </source>
</reference>
<dbReference type="EC" id="2.4.1.17" evidence="5"/>
<dbReference type="InterPro" id="IPR002213">
    <property type="entry name" value="UDP_glucos_trans"/>
</dbReference>
<name>A0A8K0FWP5_IGNLU</name>
<proteinExistence type="inferred from homology"/>
<keyword evidence="5" id="KW-1133">Transmembrane helix</keyword>
<comment type="caution">
    <text evidence="6">The sequence shown here is derived from an EMBL/GenBank/DDBJ whole genome shotgun (WGS) entry which is preliminary data.</text>
</comment>
<protein>
    <recommendedName>
        <fullName evidence="5">UDP-glucuronosyltransferase</fullName>
        <ecNumber evidence="5">2.4.1.17</ecNumber>
    </recommendedName>
</protein>
<dbReference type="Pfam" id="PF00201">
    <property type="entry name" value="UDPGT"/>
    <property type="match status" value="1"/>
</dbReference>
<comment type="subcellular location">
    <subcellularLocation>
        <location evidence="5">Membrane</location>
        <topology evidence="5">Single-pass membrane protein</topology>
    </subcellularLocation>
</comment>
<organism evidence="6 7">
    <name type="scientific">Ignelater luminosus</name>
    <name type="common">Cucubano</name>
    <name type="synonym">Pyrophorus luminosus</name>
    <dbReference type="NCBI Taxonomy" id="2038154"/>
    <lineage>
        <taxon>Eukaryota</taxon>
        <taxon>Metazoa</taxon>
        <taxon>Ecdysozoa</taxon>
        <taxon>Arthropoda</taxon>
        <taxon>Hexapoda</taxon>
        <taxon>Insecta</taxon>
        <taxon>Pterygota</taxon>
        <taxon>Neoptera</taxon>
        <taxon>Endopterygota</taxon>
        <taxon>Coleoptera</taxon>
        <taxon>Polyphaga</taxon>
        <taxon>Elateriformia</taxon>
        <taxon>Elateroidea</taxon>
        <taxon>Elateridae</taxon>
        <taxon>Agrypninae</taxon>
        <taxon>Pyrophorini</taxon>
        <taxon>Ignelater</taxon>
    </lineage>
</organism>
<feature type="signal peptide" evidence="5">
    <location>
        <begin position="1"/>
        <end position="20"/>
    </location>
</feature>
<keyword evidence="7" id="KW-1185">Reference proteome</keyword>
<evidence type="ECO:0000256" key="3">
    <source>
        <dbReference type="ARBA" id="ARBA00022679"/>
    </source>
</evidence>
<keyword evidence="2 4" id="KW-0328">Glycosyltransferase</keyword>
<dbReference type="FunFam" id="3.40.50.2000:FF:000189">
    <property type="entry name" value="UDP-glucuronosyltransferase 2B14-like Protein"/>
    <property type="match status" value="1"/>
</dbReference>
<accession>A0A8K0FWP5</accession>
<evidence type="ECO:0000313" key="7">
    <source>
        <dbReference type="Proteomes" id="UP000801492"/>
    </source>
</evidence>
<dbReference type="Proteomes" id="UP000801492">
    <property type="component" value="Unassembled WGS sequence"/>
</dbReference>
<dbReference type="PANTHER" id="PTHR48043">
    <property type="entry name" value="EG:EG0003.4 PROTEIN-RELATED"/>
    <property type="match status" value="1"/>
</dbReference>
<gene>
    <name evidence="6" type="ORF">ILUMI_24093</name>
</gene>
<keyword evidence="5" id="KW-0472">Membrane</keyword>
<evidence type="ECO:0000256" key="1">
    <source>
        <dbReference type="ARBA" id="ARBA00009995"/>
    </source>
</evidence>
<dbReference type="Gene3D" id="3.40.50.2000">
    <property type="entry name" value="Glycogen Phosphorylase B"/>
    <property type="match status" value="2"/>
</dbReference>
<keyword evidence="5" id="KW-0732">Signal</keyword>
<evidence type="ECO:0000256" key="5">
    <source>
        <dbReference type="RuleBase" id="RU362059"/>
    </source>
</evidence>
<dbReference type="AlphaFoldDB" id="A0A8K0FWP5"/>
<comment type="similarity">
    <text evidence="1 4">Belongs to the UDP-glycosyltransferase family.</text>
</comment>
<feature type="transmembrane region" description="Helical" evidence="5">
    <location>
        <begin position="481"/>
        <end position="503"/>
    </location>
</feature>
<dbReference type="EMBL" id="VTPC01090655">
    <property type="protein sequence ID" value="KAF2882090.1"/>
    <property type="molecule type" value="Genomic_DNA"/>
</dbReference>
<dbReference type="PANTHER" id="PTHR48043:SF145">
    <property type="entry name" value="FI06409P-RELATED"/>
    <property type="match status" value="1"/>
</dbReference>
<dbReference type="OrthoDB" id="5835829at2759"/>
<evidence type="ECO:0000256" key="4">
    <source>
        <dbReference type="RuleBase" id="RU003718"/>
    </source>
</evidence>